<protein>
    <submittedName>
        <fullName evidence="1">Uncharacterized protein</fullName>
    </submittedName>
</protein>
<feature type="non-terminal residue" evidence="1">
    <location>
        <position position="1"/>
    </location>
</feature>
<evidence type="ECO:0000313" key="1">
    <source>
        <dbReference type="EMBL" id="SVB76612.1"/>
    </source>
</evidence>
<sequence>TSDLALKASRLAIEDAGINERFRDEMVLAASHGNFDKELKTAVDKPGGSTSAAGPSASHAPGYLTQADLLSRLGPCLSARSDTFRVRVYGEAVDASEVAYDGIDSHSRCEAIFQRLPDVAELAVAPPGSSSNHKDWSGLHRKFALVGFRWLRDNEI</sequence>
<dbReference type="EMBL" id="UINC01056504">
    <property type="protein sequence ID" value="SVB76612.1"/>
    <property type="molecule type" value="Genomic_DNA"/>
</dbReference>
<accession>A0A382GNZ1</accession>
<dbReference type="AlphaFoldDB" id="A0A382GNZ1"/>
<organism evidence="1">
    <name type="scientific">marine metagenome</name>
    <dbReference type="NCBI Taxonomy" id="408172"/>
    <lineage>
        <taxon>unclassified sequences</taxon>
        <taxon>metagenomes</taxon>
        <taxon>ecological metagenomes</taxon>
    </lineage>
</organism>
<name>A0A382GNZ1_9ZZZZ</name>
<gene>
    <name evidence="1" type="ORF">METZ01_LOCUS229466</name>
</gene>
<reference evidence="1" key="1">
    <citation type="submission" date="2018-05" db="EMBL/GenBank/DDBJ databases">
        <authorList>
            <person name="Lanie J.A."/>
            <person name="Ng W.-L."/>
            <person name="Kazmierczak K.M."/>
            <person name="Andrzejewski T.M."/>
            <person name="Davidsen T.M."/>
            <person name="Wayne K.J."/>
            <person name="Tettelin H."/>
            <person name="Glass J.I."/>
            <person name="Rusch D."/>
            <person name="Podicherti R."/>
            <person name="Tsui H.-C.T."/>
            <person name="Winkler M.E."/>
        </authorList>
    </citation>
    <scope>NUCLEOTIDE SEQUENCE</scope>
</reference>
<proteinExistence type="predicted"/>